<dbReference type="EnsemblMetazoa" id="AALFPA23_016286.R23730">
    <property type="protein sequence ID" value="AALFPA23_016286.P23730"/>
    <property type="gene ID" value="AALFPA23_016286"/>
</dbReference>
<name>A0ABM1Z990_AEDAL</name>
<reference evidence="5" key="1">
    <citation type="journal article" date="2015" name="Proc. Natl. Acad. Sci. U.S.A.">
        <title>Genome sequence of the Asian Tiger mosquito, Aedes albopictus, reveals insights into its biology, genetics, and evolution.</title>
        <authorList>
            <person name="Chen X.G."/>
            <person name="Jiang X."/>
            <person name="Gu J."/>
            <person name="Xu M."/>
            <person name="Wu Y."/>
            <person name="Deng Y."/>
            <person name="Zhang C."/>
            <person name="Bonizzoni M."/>
            <person name="Dermauw W."/>
            <person name="Vontas J."/>
            <person name="Armbruster P."/>
            <person name="Huang X."/>
            <person name="Yang Y."/>
            <person name="Zhang H."/>
            <person name="He W."/>
            <person name="Peng H."/>
            <person name="Liu Y."/>
            <person name="Wu K."/>
            <person name="Chen J."/>
            <person name="Lirakis M."/>
            <person name="Topalis P."/>
            <person name="Van Leeuwen T."/>
            <person name="Hall A.B."/>
            <person name="Jiang X."/>
            <person name="Thorpe C."/>
            <person name="Mueller R.L."/>
            <person name="Sun C."/>
            <person name="Waterhouse R.M."/>
            <person name="Yan G."/>
            <person name="Tu Z.J."/>
            <person name="Fang X."/>
            <person name="James A.A."/>
        </authorList>
    </citation>
    <scope>NUCLEOTIDE SEQUENCE [LARGE SCALE GENOMIC DNA]</scope>
    <source>
        <strain evidence="5">Foshan</strain>
    </source>
</reference>
<protein>
    <recommendedName>
        <fullName evidence="3">CCHC-type domain-containing protein</fullName>
    </recommendedName>
</protein>
<feature type="region of interest" description="Disordered" evidence="2">
    <location>
        <begin position="439"/>
        <end position="466"/>
    </location>
</feature>
<sequence>MDILHLSDDELDFEIKLRKQDPSSCRTRREKTGKLRTIIEVERSTMEVPDTADHVLNQAEHIDYCQKQLRNINIRLTKALEQESSTELAVCRSKLLHYRGRVAMITDKDLEVYVRKLESYTDEALQRITHFFNSVTLLSPPPTTKAPGDVPILPEVEELAKQLQQSNLQSSLNDLRHKTAHKSLFGNSPGGEHLQLPRIPRESSRHDQQIFGGQTPAFPRMNPSPVLQHQTGAQAQQPANHEPIDVRDEVIRYLLQGRGDPARNSVNHMPQRFRSTQPIHKWPFSYAGEANIMQLAVFLNRVKTYADTEEVDEISLLRGVKHLLRGRALEWYIRSYHNWPTWEHFKKDIKKEFLPLAYSQHMKRDLYWRLQGPEESFLAYYRDILALFEVVEPPLSDHDRFYIMKSNLNPEFAAIASASRAGSVDELIGVCKDYDEARRYSHRSRSSQTQRPFNTPQGTNNAPQRVMRPATAGYSWNRPPPARQQQVNVLEGEEVDFPEHAEQAVSALQTENLDNEISAGSGSATQEINALRSNIWQPRPTAQSTRPAQPPNITCWQCEQQGHTFPNCQNPKTYIFCYYCGKKGTISRNCPDCITRLAQAVPQATTAPGNACPGFLQ</sequence>
<reference evidence="4" key="2">
    <citation type="submission" date="2025-05" db="UniProtKB">
        <authorList>
            <consortium name="EnsemblMetazoa"/>
        </authorList>
    </citation>
    <scope>IDENTIFICATION</scope>
    <source>
        <strain evidence="4">Foshan</strain>
    </source>
</reference>
<keyword evidence="1" id="KW-0479">Metal-binding</keyword>
<proteinExistence type="predicted"/>
<dbReference type="Proteomes" id="UP000069940">
    <property type="component" value="Unassembled WGS sequence"/>
</dbReference>
<dbReference type="Gene3D" id="4.10.60.10">
    <property type="entry name" value="Zinc finger, CCHC-type"/>
    <property type="match status" value="1"/>
</dbReference>
<dbReference type="SMART" id="SM00343">
    <property type="entry name" value="ZnF_C2HC"/>
    <property type="match status" value="2"/>
</dbReference>
<dbReference type="GeneID" id="115268026"/>
<keyword evidence="1" id="KW-0862">Zinc</keyword>
<feature type="domain" description="CCHC-type" evidence="3">
    <location>
        <begin position="577"/>
        <end position="592"/>
    </location>
</feature>
<dbReference type="InterPro" id="IPR036875">
    <property type="entry name" value="Znf_CCHC_sf"/>
</dbReference>
<dbReference type="InterPro" id="IPR001878">
    <property type="entry name" value="Znf_CCHC"/>
</dbReference>
<dbReference type="InterPro" id="IPR005162">
    <property type="entry name" value="Retrotrans_gag_dom"/>
</dbReference>
<dbReference type="PROSITE" id="PS50158">
    <property type="entry name" value="ZF_CCHC"/>
    <property type="match status" value="1"/>
</dbReference>
<accession>A0ABM1Z990</accession>
<dbReference type="RefSeq" id="XP_029731780.2">
    <property type="nucleotide sequence ID" value="XM_029875920.2"/>
</dbReference>
<organism evidence="4 5">
    <name type="scientific">Aedes albopictus</name>
    <name type="common">Asian tiger mosquito</name>
    <name type="synonym">Stegomyia albopicta</name>
    <dbReference type="NCBI Taxonomy" id="7160"/>
    <lineage>
        <taxon>Eukaryota</taxon>
        <taxon>Metazoa</taxon>
        <taxon>Ecdysozoa</taxon>
        <taxon>Arthropoda</taxon>
        <taxon>Hexapoda</taxon>
        <taxon>Insecta</taxon>
        <taxon>Pterygota</taxon>
        <taxon>Neoptera</taxon>
        <taxon>Endopterygota</taxon>
        <taxon>Diptera</taxon>
        <taxon>Nematocera</taxon>
        <taxon>Culicoidea</taxon>
        <taxon>Culicidae</taxon>
        <taxon>Culicinae</taxon>
        <taxon>Aedini</taxon>
        <taxon>Aedes</taxon>
        <taxon>Stegomyia</taxon>
    </lineage>
</organism>
<evidence type="ECO:0000256" key="2">
    <source>
        <dbReference type="SAM" id="MobiDB-lite"/>
    </source>
</evidence>
<dbReference type="SUPFAM" id="SSF57756">
    <property type="entry name" value="Retrovirus zinc finger-like domains"/>
    <property type="match status" value="1"/>
</dbReference>
<keyword evidence="5" id="KW-1185">Reference proteome</keyword>
<keyword evidence="1" id="KW-0863">Zinc-finger</keyword>
<evidence type="ECO:0000259" key="3">
    <source>
        <dbReference type="PROSITE" id="PS50158"/>
    </source>
</evidence>
<dbReference type="Pfam" id="PF03732">
    <property type="entry name" value="Retrotrans_gag"/>
    <property type="match status" value="1"/>
</dbReference>
<evidence type="ECO:0000256" key="1">
    <source>
        <dbReference type="PROSITE-ProRule" id="PRU00047"/>
    </source>
</evidence>
<evidence type="ECO:0000313" key="4">
    <source>
        <dbReference type="EnsemblMetazoa" id="AALFPA23_016286.P23730"/>
    </source>
</evidence>
<evidence type="ECO:0000313" key="5">
    <source>
        <dbReference type="Proteomes" id="UP000069940"/>
    </source>
</evidence>
<feature type="compositionally biased region" description="Polar residues" evidence="2">
    <location>
        <begin position="446"/>
        <end position="463"/>
    </location>
</feature>